<dbReference type="SUPFAM" id="SSF49899">
    <property type="entry name" value="Concanavalin A-like lectins/glucanases"/>
    <property type="match status" value="1"/>
</dbReference>
<protein>
    <recommendedName>
        <fullName evidence="3">Pyrrolo-quinoline quinone repeat domain-containing protein</fullName>
    </recommendedName>
</protein>
<dbReference type="Pfam" id="PF13360">
    <property type="entry name" value="PQQ_2"/>
    <property type="match status" value="1"/>
</dbReference>
<keyword evidence="2" id="KW-1133">Transmembrane helix</keyword>
<proteinExistence type="predicted"/>
<dbReference type="CDD" id="cd00110">
    <property type="entry name" value="LamG"/>
    <property type="match status" value="1"/>
</dbReference>
<dbReference type="Gene3D" id="2.60.120.200">
    <property type="match status" value="1"/>
</dbReference>
<keyword evidence="2" id="KW-0812">Transmembrane</keyword>
<dbReference type="InterPro" id="IPR018391">
    <property type="entry name" value="PQQ_b-propeller_rpt"/>
</dbReference>
<keyword evidence="2" id="KW-0472">Membrane</keyword>
<accession>A0A7C1FCZ3</accession>
<feature type="transmembrane region" description="Helical" evidence="2">
    <location>
        <begin position="7"/>
        <end position="24"/>
    </location>
</feature>
<feature type="domain" description="Pyrrolo-quinoline quinone repeat" evidence="3">
    <location>
        <begin position="88"/>
        <end position="233"/>
    </location>
</feature>
<dbReference type="AlphaFoldDB" id="A0A7C1FCZ3"/>
<evidence type="ECO:0000313" key="4">
    <source>
        <dbReference type="EMBL" id="HDX29912.1"/>
    </source>
</evidence>
<dbReference type="InterPro" id="IPR002372">
    <property type="entry name" value="PQQ_rpt_dom"/>
</dbReference>
<evidence type="ECO:0000259" key="3">
    <source>
        <dbReference type="Pfam" id="PF13360"/>
    </source>
</evidence>
<dbReference type="InterPro" id="IPR015943">
    <property type="entry name" value="WD40/YVTN_repeat-like_dom_sf"/>
</dbReference>
<evidence type="ECO:0000256" key="1">
    <source>
        <dbReference type="SAM" id="MobiDB-lite"/>
    </source>
</evidence>
<feature type="region of interest" description="Disordered" evidence="1">
    <location>
        <begin position="1231"/>
        <end position="1264"/>
    </location>
</feature>
<dbReference type="InterPro" id="IPR001791">
    <property type="entry name" value="Laminin_G"/>
</dbReference>
<sequence length="1264" mass="137577">MIVRTTIAIGIAVILLTGAIWLPGQVVQRTLTADAPLLQTDALTFQANAIPAQDWPQVGRDAQRTNFTPLQVNPPYCYIWKWYEVPFASRAQPVVAAGRLFIGGMDGVLYARNASDGAPLWAYPGDGSPIRHSPAVLNNTVVFSTHEGNTFALDAATGALRWRRFTGPSATAPLLDAARARVVVASTDGSLTALRLSDGAEIWRQRSEAPILTTPAMNRNGTLIFSGNEAIYAFAVDAESGELAWKTRLYGQSLGERYPVVLSDVVVYRSQPLYALWQLLGEGDAVMNQAGAVNPDWDADWRAVRPHITAYLSAQPHKQTFFVLDAATGELRGVAPVLYTFGDNDIPNTPVVRSGATYTAYVTYRARQGIQTTSPYAVHVSSQYDGELGMMNIQTLDDIVGLRTGDYPASNFNYEFRLTSDEPAMMTMGGNILFIDNWERLGGISLTTDIQGELVHVGTVSTVWPECGGGPNSGCGPAGPNPFFPLSGNPNDPDYPFPSPRVGEGAVLAGAVIANDMIYWRVIEGGLAGIGTQNGTSCPPPLVYTQTLPPAPTPAPPVVTTSRALTDYITLDLTAPVADPPADLVQRLRNEVADLVRDGEYLMPYYLQRGMSNPAMWPHNSTTPPEPPSITYNGSGNAYWHDSGELLLTLAMAYPYLDTALQDRVRQYAADVLIARYPPWQDMPWKGDWLNNSAPRELYPVPDDIRSNLNNWPPPAASPLSLYAVWLWAKHTGDWELVRNNWGALTSLYTARVADGITYYADIAGLIGYARMAAQLFGTDSSAYVGAVETAVAALEAGRVITPYVEYARSIDQYWTPRDDQAEWGNFQGWYLPVFFGLTPEIGLYLREQTNGQAAAHVLSRQTGDGLRWWYITRAGIHAEEGESSFIAPIAGWSHFLARAYILGDSRATLRRWLDRPWGRGDLYSIQKIVATIQAEEEEKGGEQEAQQQDLFLPIVVKPPATPTPTATPTATPTNTPTQTPTILPTLTPTHTPTPPPGGSTYSLRFYGNGVNDIDRVKIPMSNTVGASLPVNIGAGDFTIEFWLRHAPGENTSGACSEGGDNWINGNIIFDRDIFGTPDYGDFGISLYGGRIAFGVNNGSTGQTICSMTTLATNQWHHVAVTRRNNGEMSIFLNGALDRRITNGPSGNVSYRVGRPITDNQWWNEPFLVIGAEKHDYDRNSYPSFSGWVDEVRISNNVRYTGAFTPPGAPFTPDADTVGLYHFDEGSGSTVLDSSGAAGGPSHGERRFGGSPAGPVYDGTVKRF</sequence>
<gene>
    <name evidence="4" type="ORF">ENQ20_00280</name>
</gene>
<dbReference type="Pfam" id="PF13385">
    <property type="entry name" value="Laminin_G_3"/>
    <property type="match status" value="1"/>
</dbReference>
<dbReference type="Gene3D" id="2.130.10.10">
    <property type="entry name" value="YVTN repeat-like/Quinoprotein amine dehydrogenase"/>
    <property type="match status" value="2"/>
</dbReference>
<dbReference type="PANTHER" id="PTHR34512">
    <property type="entry name" value="CELL SURFACE PROTEIN"/>
    <property type="match status" value="1"/>
</dbReference>
<feature type="compositionally biased region" description="Low complexity" evidence="1">
    <location>
        <begin position="964"/>
        <end position="991"/>
    </location>
</feature>
<comment type="caution">
    <text evidence="4">The sequence shown here is derived from an EMBL/GenBank/DDBJ whole genome shotgun (WGS) entry which is preliminary data.</text>
</comment>
<dbReference type="SUPFAM" id="SSF50998">
    <property type="entry name" value="Quinoprotein alcohol dehydrogenase-like"/>
    <property type="match status" value="1"/>
</dbReference>
<evidence type="ECO:0000256" key="2">
    <source>
        <dbReference type="SAM" id="Phobius"/>
    </source>
</evidence>
<dbReference type="PANTHER" id="PTHR34512:SF30">
    <property type="entry name" value="OUTER MEMBRANE PROTEIN ASSEMBLY FACTOR BAMB"/>
    <property type="match status" value="1"/>
</dbReference>
<dbReference type="SMART" id="SM00564">
    <property type="entry name" value="PQQ"/>
    <property type="match status" value="4"/>
</dbReference>
<dbReference type="InterPro" id="IPR013320">
    <property type="entry name" value="ConA-like_dom_sf"/>
</dbReference>
<dbReference type="EMBL" id="DSMG01000003">
    <property type="protein sequence ID" value="HDX29912.1"/>
    <property type="molecule type" value="Genomic_DNA"/>
</dbReference>
<dbReference type="InterPro" id="IPR011047">
    <property type="entry name" value="Quinoprotein_ADH-like_sf"/>
</dbReference>
<feature type="region of interest" description="Disordered" evidence="1">
    <location>
        <begin position="961"/>
        <end position="997"/>
    </location>
</feature>
<organism evidence="4">
    <name type="scientific">Caldilinea aerophila</name>
    <dbReference type="NCBI Taxonomy" id="133453"/>
    <lineage>
        <taxon>Bacteria</taxon>
        <taxon>Bacillati</taxon>
        <taxon>Chloroflexota</taxon>
        <taxon>Caldilineae</taxon>
        <taxon>Caldilineales</taxon>
        <taxon>Caldilineaceae</taxon>
        <taxon>Caldilinea</taxon>
    </lineage>
</organism>
<reference evidence="4" key="1">
    <citation type="journal article" date="2020" name="mSystems">
        <title>Genome- and Community-Level Interaction Insights into Carbon Utilization and Element Cycling Functions of Hydrothermarchaeota in Hydrothermal Sediment.</title>
        <authorList>
            <person name="Zhou Z."/>
            <person name="Liu Y."/>
            <person name="Xu W."/>
            <person name="Pan J."/>
            <person name="Luo Z.H."/>
            <person name="Li M."/>
        </authorList>
    </citation>
    <scope>NUCLEOTIDE SEQUENCE [LARGE SCALE GENOMIC DNA]</scope>
    <source>
        <strain evidence="4">SpSt-289</strain>
    </source>
</reference>
<name>A0A7C1FCZ3_9CHLR</name>